<dbReference type="AlphaFoldDB" id="A0A2T4VY92"/>
<evidence type="ECO:0000313" key="2">
    <source>
        <dbReference type="Proteomes" id="UP000240811"/>
    </source>
</evidence>
<dbReference type="EMBL" id="PSQJ01000002">
    <property type="protein sequence ID" value="PTL86745.1"/>
    <property type="molecule type" value="Genomic_DNA"/>
</dbReference>
<reference evidence="2" key="1">
    <citation type="submission" date="2018-02" db="EMBL/GenBank/DDBJ databases">
        <title>Genome sequence of Candidatus Liberibacter europaeus.</title>
        <authorList>
            <person name="Frampton R.A."/>
            <person name="Thompson S.M."/>
            <person name="David C."/>
            <person name="Addison S.M."/>
            <person name="Smith G.R."/>
        </authorList>
    </citation>
    <scope>NUCLEOTIDE SEQUENCE [LARGE SCALE GENOMIC DNA]</scope>
</reference>
<organism evidence="1 2">
    <name type="scientific">Candidatus Liberibacter europaeus</name>
    <dbReference type="NCBI Taxonomy" id="744859"/>
    <lineage>
        <taxon>Bacteria</taxon>
        <taxon>Pseudomonadati</taxon>
        <taxon>Pseudomonadota</taxon>
        <taxon>Alphaproteobacteria</taxon>
        <taxon>Hyphomicrobiales</taxon>
        <taxon>Rhizobiaceae</taxon>
        <taxon>Liberibacter</taxon>
    </lineage>
</organism>
<dbReference type="Proteomes" id="UP000240811">
    <property type="component" value="Unassembled WGS sequence"/>
</dbReference>
<dbReference type="InterPro" id="IPR019285">
    <property type="entry name" value="DUF2336"/>
</dbReference>
<dbReference type="InterPro" id="IPR014598">
    <property type="entry name" value="UCP035865"/>
</dbReference>
<gene>
    <name evidence="1" type="ORF">C4617_02760</name>
</gene>
<protein>
    <recommendedName>
        <fullName evidence="3">DUF2336 domain-containing protein</fullName>
    </recommendedName>
</protein>
<sequence>MSLQSFITWTKKANLQERISVARIVGKTWCAGGFLKKEKDSLILAMMHLLDDPSPSVRLAFSRSIALSNTVPRHIILALSEDHPDVSGTIILHSPILKDSDLFDLIKRGSGLTRVFIASRYKLSHNVAKNLIEIGCLDNIIALLENKSSFLSSELLTNIAERFCHVANVRRLLSLRDDLSLKARYLLMKNICKALCHSDFVNKVIYSHRSQILCAESMRIGIIEIISNVDDVKILRELVKLLQQDAQLTPALLIHSLIMGAIKFISVVLENLSQYNITRISSILSNGGFNVIRALYESIGLDSEISAIFVEATMIWREKFSISATVEPVVIAEKLLLRINEKSMATSLATKELLEMIERIHLYTNRKLVREIAAKSSQLVAA</sequence>
<proteinExistence type="predicted"/>
<dbReference type="Pfam" id="PF10098">
    <property type="entry name" value="DUF2336"/>
    <property type="match status" value="1"/>
</dbReference>
<accession>A0A2T4VY92</accession>
<dbReference type="PIRSF" id="PIRSF035865">
    <property type="entry name" value="UCP035865"/>
    <property type="match status" value="1"/>
</dbReference>
<comment type="caution">
    <text evidence="1">The sequence shown here is derived from an EMBL/GenBank/DDBJ whole genome shotgun (WGS) entry which is preliminary data.</text>
</comment>
<name>A0A2T4VY92_9HYPH</name>
<evidence type="ECO:0000313" key="1">
    <source>
        <dbReference type="EMBL" id="PTL86745.1"/>
    </source>
</evidence>
<evidence type="ECO:0008006" key="3">
    <source>
        <dbReference type="Google" id="ProtNLM"/>
    </source>
</evidence>